<dbReference type="EMBL" id="JBHLTQ010000003">
    <property type="protein sequence ID" value="MFC0604265.1"/>
    <property type="molecule type" value="Genomic_DNA"/>
</dbReference>
<evidence type="ECO:0000313" key="1">
    <source>
        <dbReference type="EMBL" id="MFC0604265.1"/>
    </source>
</evidence>
<gene>
    <name evidence="1" type="ORF">ACFFGA_06860</name>
</gene>
<dbReference type="Proteomes" id="UP001589832">
    <property type="component" value="Unassembled WGS sequence"/>
</dbReference>
<proteinExistence type="predicted"/>
<keyword evidence="2" id="KW-1185">Reference proteome</keyword>
<evidence type="ECO:0000313" key="2">
    <source>
        <dbReference type="Proteomes" id="UP001589832"/>
    </source>
</evidence>
<reference evidence="1 2" key="1">
    <citation type="submission" date="2024-09" db="EMBL/GenBank/DDBJ databases">
        <authorList>
            <person name="Sun Q."/>
            <person name="Mori K."/>
        </authorList>
    </citation>
    <scope>NUCLEOTIDE SEQUENCE [LARGE SCALE GENOMIC DNA]</scope>
    <source>
        <strain evidence="1 2">NCAIM B.02481</strain>
    </source>
</reference>
<name>A0ABV6Q7K8_9FLAO</name>
<sequence length="119" mass="13186">MQKYCSNTCRSKAFHARKINALTTQTDQGIVPLDTPTPQQESLSLAGISNAAAGVLAVEGVKRLLTKEENKPATKKDLAQLVEKLSNRYHLIKNMNPNAQGAYPYFDLLEGKIVYLRPQ</sequence>
<organism evidence="1 2">
    <name type="scientific">Winogradskyella pulchriflava</name>
    <dbReference type="NCBI Taxonomy" id="1110688"/>
    <lineage>
        <taxon>Bacteria</taxon>
        <taxon>Pseudomonadati</taxon>
        <taxon>Bacteroidota</taxon>
        <taxon>Flavobacteriia</taxon>
        <taxon>Flavobacteriales</taxon>
        <taxon>Flavobacteriaceae</taxon>
        <taxon>Winogradskyella</taxon>
    </lineage>
</organism>
<protein>
    <submittedName>
        <fullName evidence="1">Uncharacterized protein</fullName>
    </submittedName>
</protein>
<comment type="caution">
    <text evidence="1">The sequence shown here is derived from an EMBL/GenBank/DDBJ whole genome shotgun (WGS) entry which is preliminary data.</text>
</comment>
<accession>A0ABV6Q7K8</accession>
<dbReference type="RefSeq" id="WP_386061584.1">
    <property type="nucleotide sequence ID" value="NZ_JBHLTQ010000003.1"/>
</dbReference>